<name>A0A2V2N5B5_9EURY</name>
<sequence length="293" mass="33418">MTKIDDYLKPLHQGVWEIAIPKENVTELPGEEWVKSTINVPSPGTIASYRNGQYHVHETKTEWRIHLDRYDPKKHPFLHLIDDAPLFLMISETIITLFSEARGRSTHTQDIIKNQETFIRNGTLFGLFLILLGLTFVLSPEKMYVSLFEEIIPFFVILVGIIAIVKGIDWRSRVVNQKKEIIYGGFTIFLGCILGYIPLIFWSLLLISILGAWMFFSAALLFNRIRKGKSAVPEGFYSRLAIAIISLILFITIFYAPAIILELLFIILGIIIMLAGCVLITTTVKLKNRSDPY</sequence>
<feature type="transmembrane region" description="Helical" evidence="1">
    <location>
        <begin position="263"/>
        <end position="284"/>
    </location>
</feature>
<gene>
    <name evidence="2" type="ORF">DLD82_07245</name>
</gene>
<keyword evidence="3" id="KW-1185">Reference proteome</keyword>
<dbReference type="AlphaFoldDB" id="A0A2V2N5B5"/>
<evidence type="ECO:0000256" key="1">
    <source>
        <dbReference type="SAM" id="Phobius"/>
    </source>
</evidence>
<dbReference type="Proteomes" id="UP000245934">
    <property type="component" value="Unassembled WGS sequence"/>
</dbReference>
<keyword evidence="1" id="KW-0472">Membrane</keyword>
<feature type="transmembrane region" description="Helical" evidence="1">
    <location>
        <begin position="236"/>
        <end position="257"/>
    </location>
</feature>
<dbReference type="GeneID" id="97611109"/>
<dbReference type="RefSeq" id="WP_146199721.1">
    <property type="nucleotide sequence ID" value="NZ_CP176366.1"/>
</dbReference>
<comment type="caution">
    <text evidence="2">The sequence shown here is derived from an EMBL/GenBank/DDBJ whole genome shotgun (WGS) entry which is preliminary data.</text>
</comment>
<feature type="transmembrane region" description="Helical" evidence="1">
    <location>
        <begin position="181"/>
        <end position="199"/>
    </location>
</feature>
<protein>
    <submittedName>
        <fullName evidence="2">Uncharacterized protein</fullName>
    </submittedName>
</protein>
<dbReference type="EMBL" id="QGMZ01000014">
    <property type="protein sequence ID" value="PWR75009.1"/>
    <property type="molecule type" value="Genomic_DNA"/>
</dbReference>
<feature type="transmembrane region" description="Helical" evidence="1">
    <location>
        <begin position="118"/>
        <end position="139"/>
    </location>
</feature>
<proteinExistence type="predicted"/>
<keyword evidence="1" id="KW-0812">Transmembrane</keyword>
<organism evidence="2 3">
    <name type="scientific">Methanospirillum stamsii</name>
    <dbReference type="NCBI Taxonomy" id="1277351"/>
    <lineage>
        <taxon>Archaea</taxon>
        <taxon>Methanobacteriati</taxon>
        <taxon>Methanobacteriota</taxon>
        <taxon>Stenosarchaea group</taxon>
        <taxon>Methanomicrobia</taxon>
        <taxon>Methanomicrobiales</taxon>
        <taxon>Methanospirillaceae</taxon>
        <taxon>Methanospirillum</taxon>
    </lineage>
</organism>
<feature type="transmembrane region" description="Helical" evidence="1">
    <location>
        <begin position="205"/>
        <end position="224"/>
    </location>
</feature>
<evidence type="ECO:0000313" key="3">
    <source>
        <dbReference type="Proteomes" id="UP000245934"/>
    </source>
</evidence>
<evidence type="ECO:0000313" key="2">
    <source>
        <dbReference type="EMBL" id="PWR75009.1"/>
    </source>
</evidence>
<reference evidence="2 3" key="1">
    <citation type="submission" date="2018-05" db="EMBL/GenBank/DDBJ databases">
        <title>Draft genome of Methanospirillum stamsii Pt1.</title>
        <authorList>
            <person name="Dueholm M.S."/>
            <person name="Nielsen P.H."/>
            <person name="Bakmann L.F."/>
            <person name="Otzen D.E."/>
        </authorList>
    </citation>
    <scope>NUCLEOTIDE SEQUENCE [LARGE SCALE GENOMIC DNA]</scope>
    <source>
        <strain evidence="2 3">Pt1</strain>
    </source>
</reference>
<accession>A0A2V2N5B5</accession>
<feature type="transmembrane region" description="Helical" evidence="1">
    <location>
        <begin position="151"/>
        <end position="169"/>
    </location>
</feature>
<dbReference type="OrthoDB" id="12193at2157"/>
<keyword evidence="1" id="KW-1133">Transmembrane helix</keyword>